<reference evidence="2" key="1">
    <citation type="journal article" date="2020" name="Nature">
        <title>Giant virus diversity and host interactions through global metagenomics.</title>
        <authorList>
            <person name="Schulz F."/>
            <person name="Roux S."/>
            <person name="Paez-Espino D."/>
            <person name="Jungbluth S."/>
            <person name="Walsh D.A."/>
            <person name="Denef V.J."/>
            <person name="McMahon K.D."/>
            <person name="Konstantinidis K.T."/>
            <person name="Eloe-Fadrosh E.A."/>
            <person name="Kyrpides N.C."/>
            <person name="Woyke T."/>
        </authorList>
    </citation>
    <scope>NUCLEOTIDE SEQUENCE</scope>
    <source>
        <strain evidence="2">GVMAG-M-3300023174-102</strain>
    </source>
</reference>
<feature type="domain" description="NAD-dependent epimerase/dehydratase" evidence="1">
    <location>
        <begin position="4"/>
        <end position="219"/>
    </location>
</feature>
<dbReference type="Gene3D" id="3.90.25.10">
    <property type="entry name" value="UDP-galactose 4-epimerase, domain 1"/>
    <property type="match status" value="1"/>
</dbReference>
<name>A0A6C0CXV0_9ZZZZ</name>
<evidence type="ECO:0000313" key="2">
    <source>
        <dbReference type="EMBL" id="QHT09666.1"/>
    </source>
</evidence>
<accession>A0A6C0CXV0</accession>
<dbReference type="AlphaFoldDB" id="A0A6C0CXV0"/>
<dbReference type="SUPFAM" id="SSF51735">
    <property type="entry name" value="NAD(P)-binding Rossmann-fold domains"/>
    <property type="match status" value="1"/>
</dbReference>
<dbReference type="InterPro" id="IPR001509">
    <property type="entry name" value="Epimerase_deHydtase"/>
</dbReference>
<dbReference type="PANTHER" id="PTHR43238">
    <property type="entry name" value="GDP-L-FUCOSE SYNTHASE"/>
    <property type="match status" value="1"/>
</dbReference>
<evidence type="ECO:0000259" key="1">
    <source>
        <dbReference type="Pfam" id="PF01370"/>
    </source>
</evidence>
<dbReference type="GO" id="GO:0050577">
    <property type="term" value="F:GDP-L-fucose synthase activity"/>
    <property type="evidence" value="ECO:0007669"/>
    <property type="project" value="TreeGrafter"/>
</dbReference>
<dbReference type="EMBL" id="MN739514">
    <property type="protein sequence ID" value="QHT09666.1"/>
    <property type="molecule type" value="Genomic_DNA"/>
</dbReference>
<dbReference type="InterPro" id="IPR036291">
    <property type="entry name" value="NAD(P)-bd_dom_sf"/>
</dbReference>
<organism evidence="2">
    <name type="scientific">viral metagenome</name>
    <dbReference type="NCBI Taxonomy" id="1070528"/>
    <lineage>
        <taxon>unclassified sequences</taxon>
        <taxon>metagenomes</taxon>
        <taxon>organismal metagenomes</taxon>
    </lineage>
</organism>
<dbReference type="PANTHER" id="PTHR43238:SF1">
    <property type="entry name" value="GDP-L-FUCOSE SYNTHASE"/>
    <property type="match status" value="1"/>
</dbReference>
<dbReference type="Pfam" id="PF01370">
    <property type="entry name" value="Epimerase"/>
    <property type="match status" value="1"/>
</dbReference>
<sequence>MSKVLVTGGSGLVGSALRQIKPDWIYISSKDYDLLHLEDVNAMFNTYNPDIVIHLAANVGGLFKNAANRLDMFTSNVLINQNVLNSAYQHGIKRVICCLSTCIFPDGLNRILTEKDLHLGEPHYSNYGYAYAKRMMEVQCRLYNEIPDFHYQCIIPTNIYGPYDNFHLENSHVIPGLIHKAHLQEDKNIPFKIMGTGQPKRQFIYSLDLANIIVRIVSESIYTPLLICSTPETSETTILEVARLICTEFNIQHVEPMDKQKGVNDGQQIKTASPAKLLTLLPNFQFTPLKDGISQTVKWFKENYDILRK</sequence>
<proteinExistence type="predicted"/>
<dbReference type="Gene3D" id="3.40.50.720">
    <property type="entry name" value="NAD(P)-binding Rossmann-like Domain"/>
    <property type="match status" value="1"/>
</dbReference>
<protein>
    <recommendedName>
        <fullName evidence="1">NAD-dependent epimerase/dehydratase domain-containing protein</fullName>
    </recommendedName>
</protein>